<dbReference type="SUPFAM" id="SSF47459">
    <property type="entry name" value="HLH, helix-loop-helix DNA-binding domain"/>
    <property type="match status" value="1"/>
</dbReference>
<name>A0A0D2A5U8_9EURO</name>
<gene>
    <name evidence="4" type="ORF">PV08_00727</name>
</gene>
<organism evidence="4 5">
    <name type="scientific">Exophiala spinifera</name>
    <dbReference type="NCBI Taxonomy" id="91928"/>
    <lineage>
        <taxon>Eukaryota</taxon>
        <taxon>Fungi</taxon>
        <taxon>Dikarya</taxon>
        <taxon>Ascomycota</taxon>
        <taxon>Pezizomycotina</taxon>
        <taxon>Eurotiomycetes</taxon>
        <taxon>Chaetothyriomycetidae</taxon>
        <taxon>Chaetothyriales</taxon>
        <taxon>Herpotrichiellaceae</taxon>
        <taxon>Exophiala</taxon>
    </lineage>
</organism>
<dbReference type="InterPro" id="IPR052099">
    <property type="entry name" value="Regulatory_TF_Diverse"/>
</dbReference>
<keyword evidence="5" id="KW-1185">Reference proteome</keyword>
<feature type="region of interest" description="Disordered" evidence="2">
    <location>
        <begin position="1"/>
        <end position="38"/>
    </location>
</feature>
<proteinExistence type="predicted"/>
<evidence type="ECO:0000259" key="3">
    <source>
        <dbReference type="PROSITE" id="PS50888"/>
    </source>
</evidence>
<dbReference type="STRING" id="91928.A0A0D2A5U8"/>
<feature type="compositionally biased region" description="Polar residues" evidence="2">
    <location>
        <begin position="1"/>
        <end position="37"/>
    </location>
</feature>
<evidence type="ECO:0000256" key="2">
    <source>
        <dbReference type="SAM" id="MobiDB-lite"/>
    </source>
</evidence>
<feature type="region of interest" description="Disordered" evidence="2">
    <location>
        <begin position="150"/>
        <end position="210"/>
    </location>
</feature>
<dbReference type="AlphaFoldDB" id="A0A0D2A5U8"/>
<protein>
    <recommendedName>
        <fullName evidence="3">BHLH domain-containing protein</fullName>
    </recommendedName>
</protein>
<dbReference type="GeneID" id="27327810"/>
<evidence type="ECO:0000313" key="5">
    <source>
        <dbReference type="Proteomes" id="UP000053328"/>
    </source>
</evidence>
<keyword evidence="1" id="KW-0175">Coiled coil</keyword>
<sequence>MPFSQPFNQYQGPSYDNNEQSWGEVDFTTSLQPNDNYKSLDDTNFYDFNTLPNANQNAPSPNYSQFLNFDSSEVGSYSVPSEGISPNTFNVPLASNNFPIKLEDSSSQLEPLSCAFTAQSGECSPQRCGTEPSCLQLASLAEIEDCTGALDSNPVTKTSRSNSNSSTSKPKEERERKPRSKRGHKSSSSDEESAQLRAKQAHSVVERRYRDNLNGKITQLHRALVATEATSRLTGMPSQDFYSSREHRGKVRKSDVMTDAMNYIHQSEVELRHMTDEVNRLNERVRTLEKLVKCEDCTLLKQMVRLQLQHQQPH</sequence>
<dbReference type="PANTHER" id="PTHR47336:SF2">
    <property type="entry name" value="TRANSCRIPTION FACTOR HMS1-RELATED"/>
    <property type="match status" value="1"/>
</dbReference>
<dbReference type="Pfam" id="PF00010">
    <property type="entry name" value="HLH"/>
    <property type="match status" value="1"/>
</dbReference>
<accession>A0A0D2A5U8</accession>
<feature type="coiled-coil region" evidence="1">
    <location>
        <begin position="264"/>
        <end position="291"/>
    </location>
</feature>
<dbReference type="Proteomes" id="UP000053328">
    <property type="component" value="Unassembled WGS sequence"/>
</dbReference>
<evidence type="ECO:0000256" key="1">
    <source>
        <dbReference type="SAM" id="Coils"/>
    </source>
</evidence>
<dbReference type="OrthoDB" id="2133190at2759"/>
<dbReference type="GO" id="GO:0046983">
    <property type="term" value="F:protein dimerization activity"/>
    <property type="evidence" value="ECO:0007669"/>
    <property type="project" value="InterPro"/>
</dbReference>
<dbReference type="Gene3D" id="4.10.280.10">
    <property type="entry name" value="Helix-loop-helix DNA-binding domain"/>
    <property type="match status" value="1"/>
</dbReference>
<feature type="domain" description="BHLH" evidence="3">
    <location>
        <begin position="197"/>
        <end position="267"/>
    </location>
</feature>
<feature type="compositionally biased region" description="Low complexity" evidence="2">
    <location>
        <begin position="156"/>
        <end position="168"/>
    </location>
</feature>
<dbReference type="InterPro" id="IPR036638">
    <property type="entry name" value="HLH_DNA-bd_sf"/>
</dbReference>
<dbReference type="InterPro" id="IPR011598">
    <property type="entry name" value="bHLH_dom"/>
</dbReference>
<reference evidence="4 5" key="1">
    <citation type="submission" date="2015-01" db="EMBL/GenBank/DDBJ databases">
        <title>The Genome Sequence of Exophiala spinifera CBS89968.</title>
        <authorList>
            <consortium name="The Broad Institute Genomics Platform"/>
            <person name="Cuomo C."/>
            <person name="de Hoog S."/>
            <person name="Gorbushina A."/>
            <person name="Stielow B."/>
            <person name="Teixiera M."/>
            <person name="Abouelleil A."/>
            <person name="Chapman S.B."/>
            <person name="Priest M."/>
            <person name="Young S.K."/>
            <person name="Wortman J."/>
            <person name="Nusbaum C."/>
            <person name="Birren B."/>
        </authorList>
    </citation>
    <scope>NUCLEOTIDE SEQUENCE [LARGE SCALE GENOMIC DNA]</scope>
    <source>
        <strain evidence="4 5">CBS 89968</strain>
    </source>
</reference>
<dbReference type="PROSITE" id="PS50888">
    <property type="entry name" value="BHLH"/>
    <property type="match status" value="1"/>
</dbReference>
<dbReference type="PANTHER" id="PTHR47336">
    <property type="entry name" value="TRANSCRIPTION FACTOR HMS1-RELATED"/>
    <property type="match status" value="1"/>
</dbReference>
<dbReference type="HOGENOM" id="CLU_773855_0_0_1"/>
<dbReference type="VEuPathDB" id="FungiDB:PV08_00727"/>
<evidence type="ECO:0000313" key="4">
    <source>
        <dbReference type="EMBL" id="KIW20152.1"/>
    </source>
</evidence>
<dbReference type="SMART" id="SM00353">
    <property type="entry name" value="HLH"/>
    <property type="match status" value="1"/>
</dbReference>
<dbReference type="RefSeq" id="XP_016240368.1">
    <property type="nucleotide sequence ID" value="XM_016375092.1"/>
</dbReference>
<dbReference type="EMBL" id="KN847492">
    <property type="protein sequence ID" value="KIW20152.1"/>
    <property type="molecule type" value="Genomic_DNA"/>
</dbReference>